<evidence type="ECO:0000313" key="6">
    <source>
        <dbReference type="EMBL" id="QTL37489.1"/>
    </source>
</evidence>
<keyword evidence="1" id="KW-0805">Transcription regulation</keyword>
<evidence type="ECO:0000259" key="5">
    <source>
        <dbReference type="PROSITE" id="PS01124"/>
    </source>
</evidence>
<feature type="transmembrane region" description="Helical" evidence="4">
    <location>
        <begin position="134"/>
        <end position="163"/>
    </location>
</feature>
<dbReference type="PANTHER" id="PTHR43280">
    <property type="entry name" value="ARAC-FAMILY TRANSCRIPTIONAL REGULATOR"/>
    <property type="match status" value="1"/>
</dbReference>
<dbReference type="Gene3D" id="1.10.10.60">
    <property type="entry name" value="Homeodomain-like"/>
    <property type="match status" value="2"/>
</dbReference>
<dbReference type="SUPFAM" id="SSF46689">
    <property type="entry name" value="Homeodomain-like"/>
    <property type="match status" value="1"/>
</dbReference>
<feature type="domain" description="HTH araC/xylS-type" evidence="5">
    <location>
        <begin position="283"/>
        <end position="388"/>
    </location>
</feature>
<evidence type="ECO:0000256" key="1">
    <source>
        <dbReference type="ARBA" id="ARBA00023015"/>
    </source>
</evidence>
<keyword evidence="2" id="KW-0238">DNA-binding</keyword>
<protein>
    <submittedName>
        <fullName evidence="6">Helix-turn-helix transcriptional regulator</fullName>
    </submittedName>
</protein>
<name>A0ABX7VFT5_9GAMM</name>
<reference evidence="6 7" key="1">
    <citation type="submission" date="2021-03" db="EMBL/GenBank/DDBJ databases">
        <title>Complete Genome of Pseudoalteromonas viridis Strain BBR56, a new biocontrol bacterial candidate.</title>
        <authorList>
            <person name="Handayani D.P."/>
            <person name="Isnansetyo A."/>
            <person name="Istiqomah I."/>
            <person name="Jumina J."/>
        </authorList>
    </citation>
    <scope>NUCLEOTIDE SEQUENCE [LARGE SCALE GENOMIC DNA]</scope>
    <source>
        <strain evidence="6 7">BBR56</strain>
    </source>
</reference>
<dbReference type="RefSeq" id="WP_209053716.1">
    <property type="nucleotide sequence ID" value="NZ_CP072426.1"/>
</dbReference>
<proteinExistence type="predicted"/>
<dbReference type="EMBL" id="CP072426">
    <property type="protein sequence ID" value="QTL37489.1"/>
    <property type="molecule type" value="Genomic_DNA"/>
</dbReference>
<dbReference type="Proteomes" id="UP000665025">
    <property type="component" value="Chromosome 2"/>
</dbReference>
<dbReference type="InterPro" id="IPR020449">
    <property type="entry name" value="Tscrpt_reg_AraC-type_HTH"/>
</dbReference>
<keyword evidence="4" id="KW-0812">Transmembrane</keyword>
<feature type="transmembrane region" description="Helical" evidence="4">
    <location>
        <begin position="192"/>
        <end position="211"/>
    </location>
</feature>
<dbReference type="InterPro" id="IPR018060">
    <property type="entry name" value="HTH_AraC"/>
</dbReference>
<feature type="transmembrane region" description="Helical" evidence="4">
    <location>
        <begin position="6"/>
        <end position="25"/>
    </location>
</feature>
<evidence type="ECO:0000256" key="2">
    <source>
        <dbReference type="ARBA" id="ARBA00023125"/>
    </source>
</evidence>
<accession>A0ABX7VFT5</accession>
<feature type="transmembrane region" description="Helical" evidence="4">
    <location>
        <begin position="63"/>
        <end position="83"/>
    </location>
</feature>
<dbReference type="Pfam" id="PF12833">
    <property type="entry name" value="HTH_18"/>
    <property type="match status" value="1"/>
</dbReference>
<keyword evidence="7" id="KW-1185">Reference proteome</keyword>
<evidence type="ECO:0000256" key="4">
    <source>
        <dbReference type="SAM" id="Phobius"/>
    </source>
</evidence>
<feature type="transmembrane region" description="Helical" evidence="4">
    <location>
        <begin position="217"/>
        <end position="239"/>
    </location>
</feature>
<dbReference type="InterPro" id="IPR009057">
    <property type="entry name" value="Homeodomain-like_sf"/>
</dbReference>
<sequence>MAEPIVMVLTAMLLGQVVMSVPVLLINRATRAYRLPLALFLIACGVLALNAIVPVVFPDWYQIYTVVGFPMLFVLCPALRLYIEGLTAQTHWTLSKATLKQFVLIWPALGVSCLMALLPMQQHQALFVTDEAPGGLYAVILAGAMLVLMCLWLFECGLTLLVIAKRLLAFRAALKARYSNLDDPRIFAAKRLVFISVCIWVLALSSAFLSSLLGHTILTLGSEMLIALILIWSLTFFAMQQSSPLLAPEADCALSKQGTPDTSLSEGSISKYSKSALDEFQSARIVNKITHAMQDNQLYLDADLTLQKLSQVSGVSPNYLSQVLNETLQMNFFDFVNHWRIEASKSRLLASQDSVLHIALEVGFNARSSFYKAFKKETGLTPGEFRRENVSASE</sequence>
<evidence type="ECO:0000256" key="3">
    <source>
        <dbReference type="ARBA" id="ARBA00023163"/>
    </source>
</evidence>
<dbReference type="PRINTS" id="PR00032">
    <property type="entry name" value="HTHARAC"/>
</dbReference>
<evidence type="ECO:0000313" key="7">
    <source>
        <dbReference type="Proteomes" id="UP000665025"/>
    </source>
</evidence>
<dbReference type="SMART" id="SM00342">
    <property type="entry name" value="HTH_ARAC"/>
    <property type="match status" value="1"/>
</dbReference>
<keyword evidence="3" id="KW-0804">Transcription</keyword>
<keyword evidence="4" id="KW-1133">Transmembrane helix</keyword>
<dbReference type="PANTHER" id="PTHR43280:SF29">
    <property type="entry name" value="ARAC-FAMILY TRANSCRIPTIONAL REGULATOR"/>
    <property type="match status" value="1"/>
</dbReference>
<feature type="transmembrane region" description="Helical" evidence="4">
    <location>
        <begin position="103"/>
        <end position="122"/>
    </location>
</feature>
<keyword evidence="4" id="KW-0472">Membrane</keyword>
<gene>
    <name evidence="6" type="ORF">J5X90_21840</name>
</gene>
<dbReference type="PROSITE" id="PS01124">
    <property type="entry name" value="HTH_ARAC_FAMILY_2"/>
    <property type="match status" value="1"/>
</dbReference>
<feature type="transmembrane region" description="Helical" evidence="4">
    <location>
        <begin position="37"/>
        <end position="57"/>
    </location>
</feature>
<organism evidence="6 7">
    <name type="scientific">Pseudoalteromonas viridis</name>
    <dbReference type="NCBI Taxonomy" id="339617"/>
    <lineage>
        <taxon>Bacteria</taxon>
        <taxon>Pseudomonadati</taxon>
        <taxon>Pseudomonadota</taxon>
        <taxon>Gammaproteobacteria</taxon>
        <taxon>Alteromonadales</taxon>
        <taxon>Pseudoalteromonadaceae</taxon>
        <taxon>Pseudoalteromonas</taxon>
    </lineage>
</organism>